<dbReference type="InterPro" id="IPR040131">
    <property type="entry name" value="MnmG_N"/>
</dbReference>
<dbReference type="Pfam" id="PF01134">
    <property type="entry name" value="GIDA"/>
    <property type="match status" value="1"/>
</dbReference>
<dbReference type="EMBL" id="FOOK01000005">
    <property type="protein sequence ID" value="SFF78007.1"/>
    <property type="molecule type" value="Genomic_DNA"/>
</dbReference>
<keyword evidence="2" id="KW-0285">Flavoprotein</keyword>
<sequence>MQLTGGEFDVIVIGSGRSGRETALAATREGCSTLLISLSPGTIASMMWSTSDESPLKQELIQAFIPSGSEHKNKKQPSITIQTTLNQPDRDSSIYVLQAQVQRNEHPPGSDEPAALQIGNPRTPSSGPSKSLREREMRIREKLLRRTSRHPEQDPEQDEEKDAAGEKREAKPAVRKEISSIYRQRNNYLRRKLLDRPNGREKAVQIPPQPRQKDEEERTKAPKRNSAHAAQEASPISLLTSKGATGPQEPLLRMDRSRRKKQRNDGTAKVHPLIYRESPTQEKKPGKNRFQSLVWEDSKGEDPAAEQEAKPKVQPKTVKMRFADGGAEKKKPMEGDSQSVPPLHPKKAPQEQRIEQRPASEQRQINRQGNRPASSEPEREKRKISFIEREQARKILEQSGSTPLKREAIQLEDPYGYNAWEDIMPFSRGKENQSTLDASEKRKIALRGLRNLINNLG</sequence>
<organism evidence="6 7">
    <name type="scientific">Planifilum fulgidum</name>
    <dbReference type="NCBI Taxonomy" id="201973"/>
    <lineage>
        <taxon>Bacteria</taxon>
        <taxon>Bacillati</taxon>
        <taxon>Bacillota</taxon>
        <taxon>Bacilli</taxon>
        <taxon>Bacillales</taxon>
        <taxon>Thermoactinomycetaceae</taxon>
        <taxon>Planifilum</taxon>
    </lineage>
</organism>
<keyword evidence="3" id="KW-0274">FAD</keyword>
<dbReference type="Gene3D" id="3.50.50.60">
    <property type="entry name" value="FAD/NAD(P)-binding domain"/>
    <property type="match status" value="1"/>
</dbReference>
<feature type="compositionally biased region" description="Basic and acidic residues" evidence="4">
    <location>
        <begin position="296"/>
        <end position="311"/>
    </location>
</feature>
<name>A0A1I2LKP6_9BACL</name>
<dbReference type="AlphaFoldDB" id="A0A1I2LKP6"/>
<evidence type="ECO:0000313" key="7">
    <source>
        <dbReference type="Proteomes" id="UP000198661"/>
    </source>
</evidence>
<feature type="domain" description="MnmG N-terminal" evidence="5">
    <location>
        <begin position="9"/>
        <end position="69"/>
    </location>
</feature>
<evidence type="ECO:0000256" key="1">
    <source>
        <dbReference type="ARBA" id="ARBA00001974"/>
    </source>
</evidence>
<comment type="cofactor">
    <cofactor evidence="1">
        <name>FAD</name>
        <dbReference type="ChEBI" id="CHEBI:57692"/>
    </cofactor>
</comment>
<feature type="compositionally biased region" description="Basic and acidic residues" evidence="4">
    <location>
        <begin position="131"/>
        <end position="153"/>
    </location>
</feature>
<dbReference type="STRING" id="201973.SAMN04488025_10517"/>
<feature type="compositionally biased region" description="Basic and acidic residues" evidence="4">
    <location>
        <begin position="376"/>
        <end position="386"/>
    </location>
</feature>
<evidence type="ECO:0000256" key="2">
    <source>
        <dbReference type="ARBA" id="ARBA00022630"/>
    </source>
</evidence>
<evidence type="ECO:0000256" key="4">
    <source>
        <dbReference type="SAM" id="MobiDB-lite"/>
    </source>
</evidence>
<protein>
    <submittedName>
        <fullName evidence="6">Glucose inhibited division protein A</fullName>
    </submittedName>
</protein>
<dbReference type="SUPFAM" id="SSF51905">
    <property type="entry name" value="FAD/NAD(P)-binding domain"/>
    <property type="match status" value="1"/>
</dbReference>
<dbReference type="RefSeq" id="WP_245752006.1">
    <property type="nucleotide sequence ID" value="NZ_FOOK01000005.1"/>
</dbReference>
<evidence type="ECO:0000313" key="6">
    <source>
        <dbReference type="EMBL" id="SFF78007.1"/>
    </source>
</evidence>
<feature type="compositionally biased region" description="Polar residues" evidence="4">
    <location>
        <begin position="120"/>
        <end position="129"/>
    </location>
</feature>
<feature type="compositionally biased region" description="Basic and acidic residues" evidence="4">
    <location>
        <begin position="162"/>
        <end position="178"/>
    </location>
</feature>
<evidence type="ECO:0000256" key="3">
    <source>
        <dbReference type="ARBA" id="ARBA00022827"/>
    </source>
</evidence>
<feature type="region of interest" description="Disordered" evidence="4">
    <location>
        <begin position="102"/>
        <end position="386"/>
    </location>
</feature>
<gene>
    <name evidence="6" type="ORF">SAMN04488025_10517</name>
</gene>
<feature type="compositionally biased region" description="Basic and acidic residues" evidence="4">
    <location>
        <begin position="211"/>
        <end position="220"/>
    </location>
</feature>
<reference evidence="6 7" key="1">
    <citation type="submission" date="2016-10" db="EMBL/GenBank/DDBJ databases">
        <authorList>
            <person name="de Groot N.N."/>
        </authorList>
    </citation>
    <scope>NUCLEOTIDE SEQUENCE [LARGE SCALE GENOMIC DNA]</scope>
    <source>
        <strain evidence="6 7">DSM 44945</strain>
    </source>
</reference>
<feature type="compositionally biased region" description="Basic and acidic residues" evidence="4">
    <location>
        <begin position="348"/>
        <end position="360"/>
    </location>
</feature>
<keyword evidence="7" id="KW-1185">Reference proteome</keyword>
<dbReference type="InterPro" id="IPR036188">
    <property type="entry name" value="FAD/NAD-bd_sf"/>
</dbReference>
<feature type="compositionally biased region" description="Basic and acidic residues" evidence="4">
    <location>
        <begin position="192"/>
        <end position="203"/>
    </location>
</feature>
<evidence type="ECO:0000259" key="5">
    <source>
        <dbReference type="Pfam" id="PF01134"/>
    </source>
</evidence>
<dbReference type="Proteomes" id="UP000198661">
    <property type="component" value="Unassembled WGS sequence"/>
</dbReference>
<proteinExistence type="predicted"/>
<feature type="compositionally biased region" description="Polar residues" evidence="4">
    <location>
        <begin position="361"/>
        <end position="373"/>
    </location>
</feature>
<accession>A0A1I2LKP6</accession>